<dbReference type="OrthoDB" id="2355652at2"/>
<name>A0A1H9TI22_9BACI</name>
<reference evidence="2" key="1">
    <citation type="submission" date="2016-10" db="EMBL/GenBank/DDBJ databases">
        <authorList>
            <person name="de Groot N.N."/>
        </authorList>
    </citation>
    <scope>NUCLEOTIDE SEQUENCE [LARGE SCALE GENOMIC DNA]</scope>
    <source>
        <strain evidence="2">10nlg</strain>
    </source>
</reference>
<proteinExistence type="predicted"/>
<evidence type="ECO:0000313" key="2">
    <source>
        <dbReference type="Proteomes" id="UP000199318"/>
    </source>
</evidence>
<dbReference type="RefSeq" id="WP_093072731.1">
    <property type="nucleotide sequence ID" value="NZ_FOGV01000010.1"/>
</dbReference>
<comment type="caution">
    <text evidence="1">The sequence shown here is derived from an EMBL/GenBank/DDBJ whole genome shotgun (WGS) entry which is preliminary data.</text>
</comment>
<dbReference type="STRING" id="1464123.SAMN05444126_11025"/>
<protein>
    <submittedName>
        <fullName evidence="1">YhzD-like protein</fullName>
    </submittedName>
</protein>
<dbReference type="Pfam" id="PF14120">
    <property type="entry name" value="YhzD"/>
    <property type="match status" value="1"/>
</dbReference>
<dbReference type="Proteomes" id="UP000199318">
    <property type="component" value="Unassembled WGS sequence"/>
</dbReference>
<sequence>MQKFFVTAFQADGTKLVNESFQAETIDAAHEQGMTRLKEAQAESSPARIIRSDGTWVYFRP</sequence>
<accession>A0A1H9TI22</accession>
<keyword evidence="2" id="KW-1185">Reference proteome</keyword>
<organism evidence="1 2">
    <name type="scientific">Salisediminibacterium halotolerans</name>
    <dbReference type="NCBI Taxonomy" id="517425"/>
    <lineage>
        <taxon>Bacteria</taxon>
        <taxon>Bacillati</taxon>
        <taxon>Bacillota</taxon>
        <taxon>Bacilli</taxon>
        <taxon>Bacillales</taxon>
        <taxon>Bacillaceae</taxon>
        <taxon>Salisediminibacterium</taxon>
    </lineage>
</organism>
<dbReference type="InterPro" id="IPR025544">
    <property type="entry name" value="YhzD"/>
</dbReference>
<evidence type="ECO:0000313" key="1">
    <source>
        <dbReference type="EMBL" id="SER96634.1"/>
    </source>
</evidence>
<gene>
    <name evidence="1" type="ORF">SAMN05444126_11025</name>
</gene>
<dbReference type="AlphaFoldDB" id="A0A1H9TI22"/>
<dbReference type="EMBL" id="FOGV01000010">
    <property type="protein sequence ID" value="SER96634.1"/>
    <property type="molecule type" value="Genomic_DNA"/>
</dbReference>